<sequence length="67" mass="7106">MPVAAKSYLPAFLGFMAFGLTYTTVVAAKEGAAVDGARTRWQDQHARARYALSGGATSLAEFQGQHS</sequence>
<dbReference type="OrthoDB" id="3707219at2759"/>
<evidence type="ECO:0000313" key="1">
    <source>
        <dbReference type="EMBL" id="KAJ4373281.1"/>
    </source>
</evidence>
<keyword evidence="2" id="KW-1185">Reference proteome</keyword>
<name>A0A9W8YDH1_9PLEO</name>
<dbReference type="AlphaFoldDB" id="A0A9W8YDH1"/>
<comment type="caution">
    <text evidence="1">The sequence shown here is derived from an EMBL/GenBank/DDBJ whole genome shotgun (WGS) entry which is preliminary data.</text>
</comment>
<evidence type="ECO:0000313" key="2">
    <source>
        <dbReference type="Proteomes" id="UP001140560"/>
    </source>
</evidence>
<gene>
    <name evidence="1" type="ORF">N0V83_003575</name>
</gene>
<proteinExistence type="predicted"/>
<dbReference type="EMBL" id="JAPEUY010000005">
    <property type="protein sequence ID" value="KAJ4373281.1"/>
    <property type="molecule type" value="Genomic_DNA"/>
</dbReference>
<dbReference type="Proteomes" id="UP001140560">
    <property type="component" value="Unassembled WGS sequence"/>
</dbReference>
<organism evidence="1 2">
    <name type="scientific">Neocucurbitaria cava</name>
    <dbReference type="NCBI Taxonomy" id="798079"/>
    <lineage>
        <taxon>Eukaryota</taxon>
        <taxon>Fungi</taxon>
        <taxon>Dikarya</taxon>
        <taxon>Ascomycota</taxon>
        <taxon>Pezizomycotina</taxon>
        <taxon>Dothideomycetes</taxon>
        <taxon>Pleosporomycetidae</taxon>
        <taxon>Pleosporales</taxon>
        <taxon>Pleosporineae</taxon>
        <taxon>Cucurbitariaceae</taxon>
        <taxon>Neocucurbitaria</taxon>
    </lineage>
</organism>
<reference evidence="1" key="1">
    <citation type="submission" date="2022-10" db="EMBL/GenBank/DDBJ databases">
        <title>Tapping the CABI collections for fungal endophytes: first genome assemblies for Collariella, Neodidymelliopsis, Ascochyta clinopodiicola, Didymella pomorum, Didymosphaeria variabile, Neocosmospora piperis and Neocucurbitaria cava.</title>
        <authorList>
            <person name="Hill R."/>
        </authorList>
    </citation>
    <scope>NUCLEOTIDE SEQUENCE</scope>
    <source>
        <strain evidence="1">IMI 356814</strain>
    </source>
</reference>
<accession>A0A9W8YDH1</accession>
<protein>
    <submittedName>
        <fullName evidence="1">Uncharacterized protein</fullName>
    </submittedName>
</protein>